<feature type="domain" description="Conjugative transposon TraJ C-terminal" evidence="2">
    <location>
        <begin position="29"/>
        <end position="352"/>
    </location>
</feature>
<accession>A0A1M7DJI9</accession>
<feature type="transmembrane region" description="Helical" evidence="1">
    <location>
        <begin position="295"/>
        <end position="318"/>
    </location>
</feature>
<organism evidence="3 4">
    <name type="scientific">Chryseobacterium polytrichastri</name>
    <dbReference type="NCBI Taxonomy" id="1302687"/>
    <lineage>
        <taxon>Bacteria</taxon>
        <taxon>Pseudomonadati</taxon>
        <taxon>Bacteroidota</taxon>
        <taxon>Flavobacteriia</taxon>
        <taxon>Flavobacteriales</taxon>
        <taxon>Weeksellaceae</taxon>
        <taxon>Chryseobacterium group</taxon>
        <taxon>Chryseobacterium</taxon>
    </lineage>
</organism>
<dbReference type="Pfam" id="PF07863">
    <property type="entry name" value="CtnDOT_TraJ"/>
    <property type="match status" value="1"/>
</dbReference>
<gene>
    <name evidence="3" type="ORF">SAMN05444267_102518</name>
</gene>
<protein>
    <submittedName>
        <fullName evidence="3">Bacteroides conjugative transposon TraJ protein</fullName>
    </submittedName>
</protein>
<dbReference type="NCBIfam" id="TIGR03782">
    <property type="entry name" value="Bac_Flav_CT_J"/>
    <property type="match status" value="1"/>
</dbReference>
<keyword evidence="1" id="KW-0812">Transmembrane</keyword>
<sequence>MMPSVSFSFMEQRIKNTGKPLNPLNLIIMDFENLHEILRSLYDEMLPLSATMAAVAKGVAGLGALFYVALKVWQALSRAESVDVFPLLRPFALGICIMFFPTMVLGTINAVLSPVVKGTHGMLENQVLDLNKLQQQKDRLEREAMLRNPEQAYLISDEEFDKKLDELGWSPSDLGTMAGMYMERQTYEFEKTIKNWLRDLLEILFQAAALVIDTIRTFFLIVLSILGPIAFAISVWDGFQSTLTQWISRYVSVYLWLPVADIFSSMLAKLQSLMLEKDIESLSDPNFIPDGSSTVYTIFMIIGIVGYFTIPTVTGWVIQAGGAGNFMRNVTQTAQKAGNVAGAGAGSVAGNIGGQLLK</sequence>
<feature type="transmembrane region" description="Helical" evidence="1">
    <location>
        <begin position="48"/>
        <end position="70"/>
    </location>
</feature>
<evidence type="ECO:0000259" key="2">
    <source>
        <dbReference type="Pfam" id="PF07863"/>
    </source>
</evidence>
<evidence type="ECO:0000256" key="1">
    <source>
        <dbReference type="SAM" id="Phobius"/>
    </source>
</evidence>
<feature type="transmembrane region" description="Helical" evidence="1">
    <location>
        <begin position="218"/>
        <end position="239"/>
    </location>
</feature>
<keyword evidence="1" id="KW-0472">Membrane</keyword>
<dbReference type="EMBL" id="FRAV01000025">
    <property type="protein sequence ID" value="SHL79632.1"/>
    <property type="molecule type" value="Genomic_DNA"/>
</dbReference>
<name>A0A1M7DJI9_9FLAO</name>
<evidence type="ECO:0000313" key="3">
    <source>
        <dbReference type="EMBL" id="SHL79632.1"/>
    </source>
</evidence>
<dbReference type="InterPro" id="IPR022393">
    <property type="entry name" value="Conjugative_transposon_TraJ"/>
</dbReference>
<dbReference type="STRING" id="1302687.SAMN05444267_102518"/>
<dbReference type="AlphaFoldDB" id="A0A1M7DJI9"/>
<proteinExistence type="predicted"/>
<keyword evidence="1" id="KW-1133">Transmembrane helix</keyword>
<feature type="transmembrane region" description="Helical" evidence="1">
    <location>
        <begin position="91"/>
        <end position="112"/>
    </location>
</feature>
<dbReference type="InterPro" id="IPR012424">
    <property type="entry name" value="Conjugative_transposon_TraJ_C"/>
</dbReference>
<keyword evidence="4" id="KW-1185">Reference proteome</keyword>
<reference evidence="4" key="1">
    <citation type="submission" date="2016-11" db="EMBL/GenBank/DDBJ databases">
        <authorList>
            <person name="Varghese N."/>
            <person name="Submissions S."/>
        </authorList>
    </citation>
    <scope>NUCLEOTIDE SEQUENCE [LARGE SCALE GENOMIC DNA]</scope>
    <source>
        <strain evidence="4">DSM 26899</strain>
    </source>
</reference>
<dbReference type="Proteomes" id="UP000184364">
    <property type="component" value="Unassembled WGS sequence"/>
</dbReference>
<feature type="transmembrane region" description="Helical" evidence="1">
    <location>
        <begin position="251"/>
        <end position="275"/>
    </location>
</feature>
<evidence type="ECO:0000313" key="4">
    <source>
        <dbReference type="Proteomes" id="UP000184364"/>
    </source>
</evidence>